<evidence type="ECO:0000313" key="1">
    <source>
        <dbReference type="EMBL" id="KAI4868381.1"/>
    </source>
</evidence>
<proteinExistence type="predicted"/>
<gene>
    <name evidence="1" type="ORF">F4820DRAFT_123059</name>
</gene>
<protein>
    <submittedName>
        <fullName evidence="1">Uncharacterized protein</fullName>
    </submittedName>
</protein>
<keyword evidence="2" id="KW-1185">Reference proteome</keyword>
<name>A0ACB9ZA06_9PEZI</name>
<reference evidence="1 2" key="1">
    <citation type="journal article" date="2022" name="New Phytol.">
        <title>Ecological generalism drives hyperdiversity of secondary metabolite gene clusters in xylarialean endophytes.</title>
        <authorList>
            <person name="Franco M.E.E."/>
            <person name="Wisecaver J.H."/>
            <person name="Arnold A.E."/>
            <person name="Ju Y.M."/>
            <person name="Slot J.C."/>
            <person name="Ahrendt S."/>
            <person name="Moore L.P."/>
            <person name="Eastman K.E."/>
            <person name="Scott K."/>
            <person name="Konkel Z."/>
            <person name="Mondo S.J."/>
            <person name="Kuo A."/>
            <person name="Hayes R.D."/>
            <person name="Haridas S."/>
            <person name="Andreopoulos B."/>
            <person name="Riley R."/>
            <person name="LaButti K."/>
            <person name="Pangilinan J."/>
            <person name="Lipzen A."/>
            <person name="Amirebrahimi M."/>
            <person name="Yan J."/>
            <person name="Adam C."/>
            <person name="Keymanesh K."/>
            <person name="Ng V."/>
            <person name="Louie K."/>
            <person name="Northen T."/>
            <person name="Drula E."/>
            <person name="Henrissat B."/>
            <person name="Hsieh H.M."/>
            <person name="Youens-Clark K."/>
            <person name="Lutzoni F."/>
            <person name="Miadlikowska J."/>
            <person name="Eastwood D.C."/>
            <person name="Hamelin R.C."/>
            <person name="Grigoriev I.V."/>
            <person name="U'Ren J.M."/>
        </authorList>
    </citation>
    <scope>NUCLEOTIDE SEQUENCE [LARGE SCALE GENOMIC DNA]</scope>
    <source>
        <strain evidence="1 2">CBS 119005</strain>
    </source>
</reference>
<comment type="caution">
    <text evidence="1">The sequence shown here is derived from an EMBL/GenBank/DDBJ whole genome shotgun (WGS) entry which is preliminary data.</text>
</comment>
<evidence type="ECO:0000313" key="2">
    <source>
        <dbReference type="Proteomes" id="UP001497700"/>
    </source>
</evidence>
<accession>A0ACB9ZA06</accession>
<organism evidence="1 2">
    <name type="scientific">Hypoxylon rubiginosum</name>
    <dbReference type="NCBI Taxonomy" id="110542"/>
    <lineage>
        <taxon>Eukaryota</taxon>
        <taxon>Fungi</taxon>
        <taxon>Dikarya</taxon>
        <taxon>Ascomycota</taxon>
        <taxon>Pezizomycotina</taxon>
        <taxon>Sordariomycetes</taxon>
        <taxon>Xylariomycetidae</taxon>
        <taxon>Xylariales</taxon>
        <taxon>Hypoxylaceae</taxon>
        <taxon>Hypoxylon</taxon>
    </lineage>
</organism>
<sequence>MSSQRTISEELVSKLTCTNELGLDGMIRKVPPAQPSAIRRWSTSSSLGLLEVLPAELLLLTLNFLDFQSLSRLSRACLKGKAVVETLPAYKEMMKHAPEVLTALGRTGLLSYHSSSLLRQTLRSEKCVSCFDFGAFLFLPTCERVCFECLHQNQALRMTTLASAKRCFHLTHSQLKRIPIMHSIPGIYCVRFQVSYSRTCRLVSVKQAKQLGIEVHGSIENLAKLALTTRRGKMTSRESWILKYFREAPLEPPGCDLSRLPEKSNITEDNFAGMASIRIPYLTEAGADRGRLCRGCQVTYEHYRQGSLPASVLSELAPPGVGPHRPLLAILARLRSRDRFLDHIRHCYGASRLVLDWTED</sequence>
<dbReference type="Proteomes" id="UP001497700">
    <property type="component" value="Unassembled WGS sequence"/>
</dbReference>
<dbReference type="EMBL" id="MU393438">
    <property type="protein sequence ID" value="KAI4868381.1"/>
    <property type="molecule type" value="Genomic_DNA"/>
</dbReference>